<feature type="domain" description="ABC transmembrane type-1" evidence="9">
    <location>
        <begin position="95"/>
        <end position="305"/>
    </location>
</feature>
<protein>
    <submittedName>
        <fullName evidence="10">Sugar ABC transporter permease</fullName>
    </submittedName>
</protein>
<evidence type="ECO:0000313" key="10">
    <source>
        <dbReference type="EMBL" id="QWQ36676.1"/>
    </source>
</evidence>
<keyword evidence="6 7" id="KW-0472">Membrane</keyword>
<feature type="transmembrane region" description="Helical" evidence="7">
    <location>
        <begin position="126"/>
        <end position="154"/>
    </location>
</feature>
<evidence type="ECO:0000256" key="1">
    <source>
        <dbReference type="ARBA" id="ARBA00004651"/>
    </source>
</evidence>
<feature type="transmembrane region" description="Helical" evidence="7">
    <location>
        <begin position="237"/>
        <end position="258"/>
    </location>
</feature>
<dbReference type="CDD" id="cd06261">
    <property type="entry name" value="TM_PBP2"/>
    <property type="match status" value="1"/>
</dbReference>
<evidence type="ECO:0000256" key="4">
    <source>
        <dbReference type="ARBA" id="ARBA00022692"/>
    </source>
</evidence>
<evidence type="ECO:0000256" key="8">
    <source>
        <dbReference type="SAM" id="MobiDB-lite"/>
    </source>
</evidence>
<dbReference type="SUPFAM" id="SSF161098">
    <property type="entry name" value="MetI-like"/>
    <property type="match status" value="1"/>
</dbReference>
<proteinExistence type="inferred from homology"/>
<dbReference type="AlphaFoldDB" id="A0A975S6F2"/>
<feature type="transmembrane region" description="Helical" evidence="7">
    <location>
        <begin position="174"/>
        <end position="190"/>
    </location>
</feature>
<feature type="region of interest" description="Disordered" evidence="8">
    <location>
        <begin position="1"/>
        <end position="27"/>
    </location>
</feature>
<feature type="transmembrane region" description="Helical" evidence="7">
    <location>
        <begin position="34"/>
        <end position="57"/>
    </location>
</feature>
<dbReference type="EMBL" id="CP076456">
    <property type="protein sequence ID" value="QWQ36676.1"/>
    <property type="molecule type" value="Genomic_DNA"/>
</dbReference>
<evidence type="ECO:0000256" key="7">
    <source>
        <dbReference type="RuleBase" id="RU363032"/>
    </source>
</evidence>
<dbReference type="Gene3D" id="1.10.3720.10">
    <property type="entry name" value="MetI-like"/>
    <property type="match status" value="1"/>
</dbReference>
<dbReference type="InterPro" id="IPR000515">
    <property type="entry name" value="MetI-like"/>
</dbReference>
<dbReference type="PROSITE" id="PS50928">
    <property type="entry name" value="ABC_TM1"/>
    <property type="match status" value="1"/>
</dbReference>
<feature type="transmembrane region" description="Helical" evidence="7">
    <location>
        <begin position="284"/>
        <end position="306"/>
    </location>
</feature>
<evidence type="ECO:0000256" key="3">
    <source>
        <dbReference type="ARBA" id="ARBA00022475"/>
    </source>
</evidence>
<keyword evidence="4 7" id="KW-0812">Transmembrane</keyword>
<dbReference type="GO" id="GO:0055085">
    <property type="term" value="P:transmembrane transport"/>
    <property type="evidence" value="ECO:0007669"/>
    <property type="project" value="InterPro"/>
</dbReference>
<dbReference type="PANTHER" id="PTHR43005:SF1">
    <property type="entry name" value="SPERMIDINE_PUTRESCINE TRANSPORT SYSTEM PERMEASE PROTEIN"/>
    <property type="match status" value="1"/>
</dbReference>
<dbReference type="InterPro" id="IPR035906">
    <property type="entry name" value="MetI-like_sf"/>
</dbReference>
<dbReference type="Pfam" id="PF00528">
    <property type="entry name" value="BPD_transp_1"/>
    <property type="match status" value="1"/>
</dbReference>
<name>A0A975S6F2_9MICC</name>
<evidence type="ECO:0000256" key="2">
    <source>
        <dbReference type="ARBA" id="ARBA00022448"/>
    </source>
</evidence>
<comment type="similarity">
    <text evidence="7">Belongs to the binding-protein-dependent transport system permease family.</text>
</comment>
<evidence type="ECO:0000313" key="11">
    <source>
        <dbReference type="Proteomes" id="UP000680588"/>
    </source>
</evidence>
<comment type="subcellular location">
    <subcellularLocation>
        <location evidence="1 7">Cell membrane</location>
        <topology evidence="1 7">Multi-pass membrane protein</topology>
    </subcellularLocation>
</comment>
<dbReference type="KEGG" id="asun:KG104_02370"/>
<reference evidence="10" key="1">
    <citation type="submission" date="2021-06" db="EMBL/GenBank/DDBJ databases">
        <title>Novel species in genus Arthrobacter.</title>
        <authorList>
            <person name="Zhang G."/>
        </authorList>
    </citation>
    <scope>NUCLEOTIDE SEQUENCE</scope>
    <source>
        <strain evidence="10">Zg-ZUI122</strain>
    </source>
</reference>
<keyword evidence="2 7" id="KW-0813">Transport</keyword>
<dbReference type="Proteomes" id="UP000680588">
    <property type="component" value="Chromosome"/>
</dbReference>
<keyword evidence="3" id="KW-1003">Cell membrane</keyword>
<organism evidence="10 11">
    <name type="scientific">Arthrobacter sunyaminii</name>
    <dbReference type="NCBI Taxonomy" id="2816859"/>
    <lineage>
        <taxon>Bacteria</taxon>
        <taxon>Bacillati</taxon>
        <taxon>Actinomycetota</taxon>
        <taxon>Actinomycetes</taxon>
        <taxon>Micrococcales</taxon>
        <taxon>Micrococcaceae</taxon>
        <taxon>Arthrobacter</taxon>
    </lineage>
</organism>
<accession>A0A975S6F2</accession>
<keyword evidence="5 7" id="KW-1133">Transmembrane helix</keyword>
<dbReference type="PANTHER" id="PTHR43005">
    <property type="entry name" value="BLR7065 PROTEIN"/>
    <property type="match status" value="1"/>
</dbReference>
<evidence type="ECO:0000256" key="5">
    <source>
        <dbReference type="ARBA" id="ARBA00022989"/>
    </source>
</evidence>
<dbReference type="RefSeq" id="WP_104056017.1">
    <property type="nucleotide sequence ID" value="NZ_CP076456.1"/>
</dbReference>
<evidence type="ECO:0000259" key="9">
    <source>
        <dbReference type="PROSITE" id="PS50928"/>
    </source>
</evidence>
<keyword evidence="11" id="KW-1185">Reference proteome</keyword>
<feature type="transmembrane region" description="Helical" evidence="7">
    <location>
        <begin position="94"/>
        <end position="119"/>
    </location>
</feature>
<gene>
    <name evidence="10" type="ORF">KG104_02370</name>
</gene>
<sequence length="314" mass="34122">MSSTSLAGRSRPVSGRPDARRARPPSARRQLGRLLPLLPAVALLLVFLGGPILWAFYGSFTDAGLTGASAKNPEWIGFENYRTLFTDPLFPRSLWLTFLFVFASAVIGQNCLGLALALVMQRANKAVAGFVGSCVVAAWVLPEIVAAFIAYAFFFRDGMLNQMTGLLGIPAVDWLYEYPMAALILANIWRGTAFSMMNYQAALNDVPPDITESATIDGAGGLARLRFITLPMIKRSIATNLMLITLLTLGTFTLIYVVTQGGPLNASTTLPIMAYEQAFQYGDIGYGTAIAVVMLLIGAVFSIAYIRMLRERKE</sequence>
<evidence type="ECO:0000256" key="6">
    <source>
        <dbReference type="ARBA" id="ARBA00023136"/>
    </source>
</evidence>
<dbReference type="GO" id="GO:0005886">
    <property type="term" value="C:plasma membrane"/>
    <property type="evidence" value="ECO:0007669"/>
    <property type="project" value="UniProtKB-SubCell"/>
</dbReference>